<name>A0A455T0C3_9CHLR</name>
<protein>
    <submittedName>
        <fullName evidence="2">Uncharacterized protein</fullName>
    </submittedName>
</protein>
<evidence type="ECO:0000313" key="2">
    <source>
        <dbReference type="EMBL" id="BBH93298.1"/>
    </source>
</evidence>
<accession>A0A455T0C3</accession>
<evidence type="ECO:0000256" key="1">
    <source>
        <dbReference type="SAM" id="Phobius"/>
    </source>
</evidence>
<sequence>MIAGLVNLMLALLRLLWFLLSTRVGNLLAAAGLLVGGLLWGLTSHQVHFQSAPPITWFQDYSSDDGYDYVQINHGRQFYVIKDADFSPYPGGVFVDTRPRLLSLIYESDAQQPVELNLESGERLTGSGYRVVAFSLVTDTGQPYTFTTPDYRAYPQGFYDDHWPLATGLLLVGFAFLAWALLGPLVLDLLLLRQGRRPGEEQISTERAYRLLGRQLSDPWPSLRRKSVREFDPRDLAK</sequence>
<feature type="transmembrane region" description="Helical" evidence="1">
    <location>
        <begin position="165"/>
        <end position="187"/>
    </location>
</feature>
<reference evidence="2" key="1">
    <citation type="submission" date="2018-12" db="EMBL/GenBank/DDBJ databases">
        <title>Novel natural products biosynthetic potential of the class Ktedonobacteria.</title>
        <authorList>
            <person name="Zheng Y."/>
            <person name="Saitou A."/>
            <person name="Wang C.M."/>
            <person name="Toyoda A."/>
            <person name="Minakuchi Y."/>
            <person name="Sekiguchi Y."/>
            <person name="Ueda K."/>
            <person name="Takano H."/>
            <person name="Sakai Y."/>
            <person name="Yokota A."/>
            <person name="Yabe S."/>
        </authorList>
    </citation>
    <scope>NUCLEOTIDE SEQUENCE</scope>
    <source>
        <strain evidence="2">A3-2</strain>
    </source>
</reference>
<keyword evidence="1" id="KW-1133">Transmembrane helix</keyword>
<keyword evidence="1" id="KW-0472">Membrane</keyword>
<proteinExistence type="predicted"/>
<gene>
    <name evidence="2" type="ORF">KTA_14970</name>
</gene>
<keyword evidence="1" id="KW-0812">Transmembrane</keyword>
<dbReference type="AlphaFoldDB" id="A0A455T0C3"/>
<organism evidence="2">
    <name type="scientific">Thermogemmatispora argillosa</name>
    <dbReference type="NCBI Taxonomy" id="2045280"/>
    <lineage>
        <taxon>Bacteria</taxon>
        <taxon>Bacillati</taxon>
        <taxon>Chloroflexota</taxon>
        <taxon>Ktedonobacteria</taxon>
        <taxon>Thermogemmatisporales</taxon>
        <taxon>Thermogemmatisporaceae</taxon>
        <taxon>Thermogemmatispora</taxon>
    </lineage>
</organism>
<dbReference type="EMBL" id="AP019377">
    <property type="protein sequence ID" value="BBH93298.1"/>
    <property type="molecule type" value="Genomic_DNA"/>
</dbReference>